<evidence type="ECO:0000313" key="2">
    <source>
        <dbReference type="EMBL" id="KAF6277491.1"/>
    </source>
</evidence>
<dbReference type="EMBL" id="JACAGB010000065">
    <property type="protein sequence ID" value="KAF6277491.1"/>
    <property type="molecule type" value="Genomic_DNA"/>
</dbReference>
<sequence>MMKENHGLAASCTPPTEDQAHDPGLCPDWESNRDLLVHRFEAQMLSHTGQPIRFILISKCGHRLHYPILCSPDPSFTTHSFGEPGRQELPKCERGGVLVKRDLWKQVVQRSPNIAAFEEGNLGPLITFQNTRIS</sequence>
<dbReference type="AlphaFoldDB" id="A0A7J7RMW8"/>
<dbReference type="Proteomes" id="UP000558488">
    <property type="component" value="Unassembled WGS sequence"/>
</dbReference>
<reference evidence="2 3" key="1">
    <citation type="journal article" date="2020" name="Nature">
        <title>Six reference-quality genomes reveal evolution of bat adaptations.</title>
        <authorList>
            <person name="Jebb D."/>
            <person name="Huang Z."/>
            <person name="Pippel M."/>
            <person name="Hughes G.M."/>
            <person name="Lavrichenko K."/>
            <person name="Devanna P."/>
            <person name="Winkler S."/>
            <person name="Jermiin L.S."/>
            <person name="Skirmuntt E.C."/>
            <person name="Katzourakis A."/>
            <person name="Burkitt-Gray L."/>
            <person name="Ray D.A."/>
            <person name="Sullivan K.A.M."/>
            <person name="Roscito J.G."/>
            <person name="Kirilenko B.M."/>
            <person name="Davalos L.M."/>
            <person name="Corthals A.P."/>
            <person name="Power M.L."/>
            <person name="Jones G."/>
            <person name="Ransome R.D."/>
            <person name="Dechmann D.K.N."/>
            <person name="Locatelli A.G."/>
            <person name="Puechmaille S.J."/>
            <person name="Fedrigo O."/>
            <person name="Jarvis E.D."/>
            <person name="Hiller M."/>
            <person name="Vernes S.C."/>
            <person name="Myers E.W."/>
            <person name="Teeling E.C."/>
        </authorList>
    </citation>
    <scope>NUCLEOTIDE SEQUENCE [LARGE SCALE GENOMIC DNA]</scope>
    <source>
        <strain evidence="2">MPipKuh1</strain>
        <tissue evidence="2">Flight muscle</tissue>
    </source>
</reference>
<organism evidence="2 3">
    <name type="scientific">Pipistrellus kuhlii</name>
    <name type="common">Kuhl's pipistrelle</name>
    <dbReference type="NCBI Taxonomy" id="59472"/>
    <lineage>
        <taxon>Eukaryota</taxon>
        <taxon>Metazoa</taxon>
        <taxon>Chordata</taxon>
        <taxon>Craniata</taxon>
        <taxon>Vertebrata</taxon>
        <taxon>Euteleostomi</taxon>
        <taxon>Mammalia</taxon>
        <taxon>Eutheria</taxon>
        <taxon>Laurasiatheria</taxon>
        <taxon>Chiroptera</taxon>
        <taxon>Yangochiroptera</taxon>
        <taxon>Vespertilionidae</taxon>
        <taxon>Pipistrellus</taxon>
    </lineage>
</organism>
<gene>
    <name evidence="2" type="ORF">mPipKuh1_010397</name>
</gene>
<comment type="caution">
    <text evidence="2">The sequence shown here is derived from an EMBL/GenBank/DDBJ whole genome shotgun (WGS) entry which is preliminary data.</text>
</comment>
<feature type="region of interest" description="Disordered" evidence="1">
    <location>
        <begin position="1"/>
        <end position="25"/>
    </location>
</feature>
<proteinExistence type="predicted"/>
<keyword evidence="3" id="KW-1185">Reference proteome</keyword>
<accession>A0A7J7RMW8</accession>
<protein>
    <submittedName>
        <fullName evidence="2">Uncharacterized protein</fullName>
    </submittedName>
</protein>
<name>A0A7J7RMW8_PIPKU</name>
<evidence type="ECO:0000256" key="1">
    <source>
        <dbReference type="SAM" id="MobiDB-lite"/>
    </source>
</evidence>
<evidence type="ECO:0000313" key="3">
    <source>
        <dbReference type="Proteomes" id="UP000558488"/>
    </source>
</evidence>